<sequence length="203" mass="21671">MADIKAVLLDVNGTLYSVGDAAEPAFRELGLDPALAPAWFANVLKDAFAAQLAGFFQPFREFAGDHLYKLLAQNGDTMPNVPAAVDTVMAALTAAHPFPDVGPGVNALQAAGLRISVMTNGSAALAKAPAPAAYQFAVEKLKLQPYEVLLVAAHPWDVFAAMREGLQGAYVQREALAHWPTYLPTTPRYTVRSLEELAALLKP</sequence>
<keyword evidence="3" id="KW-1185">Reference proteome</keyword>
<dbReference type="GeneID" id="23615301"/>
<dbReference type="GO" id="GO:0016787">
    <property type="term" value="F:hydrolase activity"/>
    <property type="evidence" value="ECO:0007669"/>
    <property type="project" value="UniProtKB-KW"/>
</dbReference>
<dbReference type="InterPro" id="IPR051540">
    <property type="entry name" value="S-2-haloacid_dehalogenase"/>
</dbReference>
<keyword evidence="1" id="KW-0378">Hydrolase</keyword>
<proteinExistence type="predicted"/>
<dbReference type="STRING" id="3075.A0A087SD90"/>
<dbReference type="SUPFAM" id="SSF56784">
    <property type="entry name" value="HAD-like"/>
    <property type="match status" value="1"/>
</dbReference>
<dbReference type="InterPro" id="IPR036412">
    <property type="entry name" value="HAD-like_sf"/>
</dbReference>
<dbReference type="PANTHER" id="PTHR43316:SF3">
    <property type="entry name" value="HALOACID DEHALOGENASE, TYPE II (AFU_ORTHOLOGUE AFUA_2G07750)-RELATED"/>
    <property type="match status" value="1"/>
</dbReference>
<dbReference type="Gene3D" id="3.40.50.1000">
    <property type="entry name" value="HAD superfamily/HAD-like"/>
    <property type="match status" value="2"/>
</dbReference>
<dbReference type="EMBL" id="KL662096">
    <property type="protein sequence ID" value="KFM23694.1"/>
    <property type="molecule type" value="Genomic_DNA"/>
</dbReference>
<evidence type="ECO:0000313" key="3">
    <source>
        <dbReference type="Proteomes" id="UP000028924"/>
    </source>
</evidence>
<dbReference type="Pfam" id="PF00702">
    <property type="entry name" value="Hydrolase"/>
    <property type="match status" value="1"/>
</dbReference>
<dbReference type="InterPro" id="IPR023214">
    <property type="entry name" value="HAD_sf"/>
</dbReference>
<dbReference type="RefSeq" id="XP_011396568.1">
    <property type="nucleotide sequence ID" value="XM_011398266.1"/>
</dbReference>
<dbReference type="PRINTS" id="PR00413">
    <property type="entry name" value="HADHALOGNASE"/>
</dbReference>
<organism evidence="2 3">
    <name type="scientific">Auxenochlorella protothecoides</name>
    <name type="common">Green microalga</name>
    <name type="synonym">Chlorella protothecoides</name>
    <dbReference type="NCBI Taxonomy" id="3075"/>
    <lineage>
        <taxon>Eukaryota</taxon>
        <taxon>Viridiplantae</taxon>
        <taxon>Chlorophyta</taxon>
        <taxon>core chlorophytes</taxon>
        <taxon>Trebouxiophyceae</taxon>
        <taxon>Chlorellales</taxon>
        <taxon>Chlorellaceae</taxon>
        <taxon>Auxenochlorella</taxon>
    </lineage>
</organism>
<dbReference type="eggNOG" id="ENOG502S5AJ">
    <property type="taxonomic scope" value="Eukaryota"/>
</dbReference>
<dbReference type="PROSITE" id="PS01228">
    <property type="entry name" value="COF_1"/>
    <property type="match status" value="1"/>
</dbReference>
<dbReference type="OrthoDB" id="40579at2759"/>
<name>A0A087SD90_AUXPR</name>
<evidence type="ECO:0000313" key="2">
    <source>
        <dbReference type="EMBL" id="KFM23694.1"/>
    </source>
</evidence>
<dbReference type="PANTHER" id="PTHR43316">
    <property type="entry name" value="HYDROLASE, HALOACID DELAHOGENASE-RELATED"/>
    <property type="match status" value="1"/>
</dbReference>
<gene>
    <name evidence="2" type="ORF">F751_3910</name>
</gene>
<dbReference type="AlphaFoldDB" id="A0A087SD90"/>
<evidence type="ECO:0000256" key="1">
    <source>
        <dbReference type="ARBA" id="ARBA00022801"/>
    </source>
</evidence>
<dbReference type="Proteomes" id="UP000028924">
    <property type="component" value="Unassembled WGS sequence"/>
</dbReference>
<reference evidence="2 3" key="1">
    <citation type="journal article" date="2014" name="BMC Genomics">
        <title>Oil accumulation mechanisms of the oleaginous microalga Chlorella protothecoides revealed through its genome, transcriptomes, and proteomes.</title>
        <authorList>
            <person name="Gao C."/>
            <person name="Wang Y."/>
            <person name="Shen Y."/>
            <person name="Yan D."/>
            <person name="He X."/>
            <person name="Dai J."/>
            <person name="Wu Q."/>
        </authorList>
    </citation>
    <scope>NUCLEOTIDE SEQUENCE [LARGE SCALE GENOMIC DNA]</scope>
    <source>
        <strain evidence="2 3">0710</strain>
    </source>
</reference>
<protein>
    <submittedName>
        <fullName evidence="2">Haloacetate dehalogenase H-2</fullName>
    </submittedName>
</protein>
<accession>A0A087SD90</accession>
<dbReference type="KEGG" id="apro:F751_3910"/>
<dbReference type="InterPro" id="IPR006439">
    <property type="entry name" value="HAD-SF_hydro_IA"/>
</dbReference>